<dbReference type="NCBIfam" id="TIGR02151">
    <property type="entry name" value="IPP_isom_2"/>
    <property type="match status" value="1"/>
</dbReference>
<dbReference type="GO" id="GO:0070402">
    <property type="term" value="F:NADPH binding"/>
    <property type="evidence" value="ECO:0007669"/>
    <property type="project" value="UniProtKB-UniRule"/>
</dbReference>
<evidence type="ECO:0000256" key="6">
    <source>
        <dbReference type="ARBA" id="ARBA00022842"/>
    </source>
</evidence>
<dbReference type="Proteomes" id="UP000258707">
    <property type="component" value="Chromosome"/>
</dbReference>
<dbReference type="SUPFAM" id="SSF51395">
    <property type="entry name" value="FMN-linked oxidoreductases"/>
    <property type="match status" value="1"/>
</dbReference>
<dbReference type="CDD" id="cd02811">
    <property type="entry name" value="IDI-2_FMN"/>
    <property type="match status" value="1"/>
</dbReference>
<feature type="binding site" evidence="11">
    <location>
        <position position="184"/>
    </location>
    <ligand>
        <name>Mg(2+)</name>
        <dbReference type="ChEBI" id="CHEBI:18420"/>
    </ligand>
</feature>
<comment type="cofactor">
    <cofactor evidence="11">
        <name>NADPH</name>
        <dbReference type="ChEBI" id="CHEBI:57783"/>
    </cofactor>
</comment>
<dbReference type="Gene3D" id="3.20.20.70">
    <property type="entry name" value="Aldolase class I"/>
    <property type="match status" value="1"/>
</dbReference>
<comment type="catalytic activity">
    <reaction evidence="11">
        <text>isopentenyl diphosphate = dimethylallyl diphosphate</text>
        <dbReference type="Rhea" id="RHEA:23284"/>
        <dbReference type="ChEBI" id="CHEBI:57623"/>
        <dbReference type="ChEBI" id="CHEBI:128769"/>
        <dbReference type="EC" id="5.3.3.2"/>
    </reaction>
</comment>
<keyword evidence="9 11" id="KW-0413">Isomerase</keyword>
<feature type="binding site" evidence="11">
    <location>
        <position position="245"/>
    </location>
    <ligand>
        <name>FMN</name>
        <dbReference type="ChEBI" id="CHEBI:58210"/>
    </ligand>
</feature>
<comment type="caution">
    <text evidence="11">Lacks conserved residue(s) required for the propagation of feature annotation.</text>
</comment>
<evidence type="ECO:0000259" key="12">
    <source>
        <dbReference type="Pfam" id="PF01070"/>
    </source>
</evidence>
<organism evidence="13 14">
    <name type="scientific">Natrarchaeobaculum sulfurireducens</name>
    <dbReference type="NCBI Taxonomy" id="2044521"/>
    <lineage>
        <taxon>Archaea</taxon>
        <taxon>Methanobacteriati</taxon>
        <taxon>Methanobacteriota</taxon>
        <taxon>Stenosarchaea group</taxon>
        <taxon>Halobacteria</taxon>
        <taxon>Halobacteriales</taxon>
        <taxon>Natrialbaceae</taxon>
        <taxon>Natrarchaeobaculum</taxon>
    </lineage>
</organism>
<dbReference type="InterPro" id="IPR000262">
    <property type="entry name" value="FMN-dep_DH"/>
</dbReference>
<dbReference type="HAMAP" id="MF_00354">
    <property type="entry name" value="Idi_2"/>
    <property type="match status" value="1"/>
</dbReference>
<keyword evidence="2 11" id="KW-0963">Cytoplasm</keyword>
<dbReference type="PANTHER" id="PTHR43665">
    <property type="entry name" value="ISOPENTENYL-DIPHOSPHATE DELTA-ISOMERASE"/>
    <property type="match status" value="1"/>
</dbReference>
<feature type="binding site" evidence="11">
    <location>
        <position position="118"/>
    </location>
    <ligand>
        <name>FMN</name>
        <dbReference type="ChEBI" id="CHEBI:58210"/>
    </ligand>
</feature>
<dbReference type="InterPro" id="IPR013785">
    <property type="entry name" value="Aldolase_TIM"/>
</dbReference>
<feature type="domain" description="FMN-dependent dehydrogenase" evidence="12">
    <location>
        <begin position="47"/>
        <end position="119"/>
    </location>
</feature>
<keyword evidence="3 11" id="KW-0285">Flavoprotein</keyword>
<proteinExistence type="inferred from homology"/>
<evidence type="ECO:0000313" key="13">
    <source>
        <dbReference type="EMBL" id="AXR76374.1"/>
    </source>
</evidence>
<comment type="subcellular location">
    <subcellularLocation>
        <location evidence="11">Cytoplasm</location>
    </subcellularLocation>
</comment>
<dbReference type="GO" id="GO:0004452">
    <property type="term" value="F:isopentenyl-diphosphate delta-isomerase activity"/>
    <property type="evidence" value="ECO:0007669"/>
    <property type="project" value="UniProtKB-UniRule"/>
</dbReference>
<dbReference type="Pfam" id="PF01070">
    <property type="entry name" value="FMN_dh"/>
    <property type="match status" value="2"/>
</dbReference>
<dbReference type="GO" id="GO:0010181">
    <property type="term" value="F:FMN binding"/>
    <property type="evidence" value="ECO:0007669"/>
    <property type="project" value="UniProtKB-UniRule"/>
</dbReference>
<evidence type="ECO:0000256" key="5">
    <source>
        <dbReference type="ARBA" id="ARBA00022723"/>
    </source>
</evidence>
<evidence type="ECO:0000313" key="14">
    <source>
        <dbReference type="Proteomes" id="UP000258707"/>
    </source>
</evidence>
<feature type="binding site" evidence="11">
    <location>
        <begin position="88"/>
        <end position="90"/>
    </location>
    <ligand>
        <name>FMN</name>
        <dbReference type="ChEBI" id="CHEBI:58210"/>
    </ligand>
</feature>
<dbReference type="GO" id="GO:0008299">
    <property type="term" value="P:isoprenoid biosynthetic process"/>
    <property type="evidence" value="ECO:0007669"/>
    <property type="project" value="UniProtKB-UniRule"/>
</dbReference>
<sequence>MRIVADDNGHLFNDVTLRSGGDDSMPETSDRKDDHIRIIEEEDVETSGTGFADVEFVHEALPEIHRDEIDTTTTLFGHELAVPIVIESMTGGHPNTTKINRALAEAAQEVGVAMGVGSQRAGIELDDEDLLESYTVVRDAAPDAFLYGNVGAAQLLEYDVDDVETAVEMIDADAMAIHLNFLQEAVQPEGDVDAQGCLEAIEHIASDLSVPIVVKETGNGISRETARRLADADVDAIDVAGQGGTTWSGIESYRAAAVGADRQEKVGQLFRAWGVPTAVSTIEAANEHDCVIASGGVRSGLDVAKAVALGARAGGLAKPFLRPAGQGTEAVVDFLETLALELRTAMFVTGSASVEDLREAEYVVLGRTQEYLTQRRQ</sequence>
<dbReference type="KEGG" id="nan:AArc1_0019"/>
<dbReference type="SMART" id="SM01240">
    <property type="entry name" value="IMPDH"/>
    <property type="match status" value="1"/>
</dbReference>
<keyword evidence="7 11" id="KW-0521">NADP</keyword>
<dbReference type="EC" id="5.3.3.2" evidence="11"/>
<keyword evidence="4 11" id="KW-0288">FMN</keyword>
<dbReference type="GO" id="GO:0000287">
    <property type="term" value="F:magnesium ion binding"/>
    <property type="evidence" value="ECO:0007669"/>
    <property type="project" value="UniProtKB-UniRule"/>
</dbReference>
<comment type="similarity">
    <text evidence="11">Belongs to the IPP isomerase type 2 family.</text>
</comment>
<comment type="subunit">
    <text evidence="10 11">Homooctamer. Dimer of tetramers.</text>
</comment>
<protein>
    <recommendedName>
        <fullName evidence="11">Isopentenyl-diphosphate delta-isomerase</fullName>
        <shortName evidence="11">IPP isomerase</shortName>
        <ecNumber evidence="11">5.3.3.2</ecNumber>
    </recommendedName>
    <alternativeName>
        <fullName evidence="11">Isopentenyl diphosphate:dimethylallyl diphosphate isomerase</fullName>
    </alternativeName>
    <alternativeName>
        <fullName evidence="11">Isopentenyl pyrophosphate isomerase</fullName>
    </alternativeName>
    <alternativeName>
        <fullName evidence="11">Type 2 isopentenyl diphosphate isomerase</fullName>
        <shortName evidence="11">IDI-2</shortName>
    </alternativeName>
</protein>
<evidence type="ECO:0000256" key="2">
    <source>
        <dbReference type="ARBA" id="ARBA00022490"/>
    </source>
</evidence>
<gene>
    <name evidence="11" type="primary">fni</name>
    <name evidence="13" type="ORF">AArc1_0019</name>
</gene>
<evidence type="ECO:0000256" key="8">
    <source>
        <dbReference type="ARBA" id="ARBA00023229"/>
    </source>
</evidence>
<feature type="binding site" evidence="11">
    <location>
        <begin position="317"/>
        <end position="318"/>
    </location>
    <ligand>
        <name>FMN</name>
        <dbReference type="ChEBI" id="CHEBI:58210"/>
    </ligand>
</feature>
<evidence type="ECO:0000256" key="1">
    <source>
        <dbReference type="ARBA" id="ARBA00001917"/>
    </source>
</evidence>
<dbReference type="PANTHER" id="PTHR43665:SF1">
    <property type="entry name" value="ISOPENTENYL-DIPHOSPHATE DELTA-ISOMERASE"/>
    <property type="match status" value="1"/>
</dbReference>
<name>A0A346PA29_9EURY</name>
<dbReference type="PIRSF" id="PIRSF003314">
    <property type="entry name" value="IPP_isomerase"/>
    <property type="match status" value="1"/>
</dbReference>
<feature type="domain" description="FMN-dependent dehydrogenase" evidence="12">
    <location>
        <begin position="192"/>
        <end position="360"/>
    </location>
</feature>
<keyword evidence="5 11" id="KW-0479">Metal-binding</keyword>
<keyword evidence="8 11" id="KW-0414">Isoprene biosynthesis</keyword>
<comment type="cofactor">
    <cofactor evidence="11">
        <name>Mg(2+)</name>
        <dbReference type="ChEBI" id="CHEBI:18420"/>
    </cofactor>
</comment>
<feature type="binding site" evidence="11">
    <location>
        <position position="149"/>
    </location>
    <ligand>
        <name>FMN</name>
        <dbReference type="ChEBI" id="CHEBI:58210"/>
    </ligand>
</feature>
<feature type="binding site" evidence="11">
    <location>
        <position position="215"/>
    </location>
    <ligand>
        <name>FMN</name>
        <dbReference type="ChEBI" id="CHEBI:58210"/>
    </ligand>
</feature>
<evidence type="ECO:0000256" key="7">
    <source>
        <dbReference type="ARBA" id="ARBA00022857"/>
    </source>
</evidence>
<comment type="function">
    <text evidence="11">Involved in the biosynthesis of isoprenoids. Catalyzes the 1,3-allylic rearrangement of the homoallylic substrate isopentenyl (IPP) to its allylic isomer, dimethylallyl diphosphate (DMAPP).</text>
</comment>
<comment type="cofactor">
    <cofactor evidence="1 11">
        <name>FMN</name>
        <dbReference type="ChEBI" id="CHEBI:58210"/>
    </cofactor>
</comment>
<dbReference type="GO" id="GO:0016491">
    <property type="term" value="F:oxidoreductase activity"/>
    <property type="evidence" value="ECO:0007669"/>
    <property type="project" value="InterPro"/>
</dbReference>
<dbReference type="GO" id="GO:0005737">
    <property type="term" value="C:cytoplasm"/>
    <property type="evidence" value="ECO:0007669"/>
    <property type="project" value="UniProtKB-SubCell"/>
</dbReference>
<dbReference type="AlphaFoldDB" id="A0A346PA29"/>
<feature type="binding site" evidence="11">
    <location>
        <position position="183"/>
    </location>
    <ligand>
        <name>substrate</name>
    </ligand>
</feature>
<dbReference type="InterPro" id="IPR011179">
    <property type="entry name" value="IPdP_isomerase"/>
</dbReference>
<accession>A0A346PA29</accession>
<reference evidence="14" key="1">
    <citation type="submission" date="2017-10" db="EMBL/GenBank/DDBJ databases">
        <title>Phenotypic and genomic properties of facultatively anaerobic sulfur-reducing natronoarchaea from hypersaline soda lakes.</title>
        <authorList>
            <person name="Sorokin D.Y."/>
            <person name="Kublanov I.V."/>
            <person name="Roman P."/>
            <person name="Sinninghe Damste J.S."/>
            <person name="Golyshin P.N."/>
            <person name="Rojo D."/>
            <person name="Ciordia S."/>
            <person name="Mena Md.C."/>
            <person name="Ferrer M."/>
            <person name="Messina E."/>
            <person name="Smedile F."/>
            <person name="La Spada G."/>
            <person name="La Cono V."/>
            <person name="Yakimov M.M."/>
        </authorList>
    </citation>
    <scope>NUCLEOTIDE SEQUENCE [LARGE SCALE GENOMIC DNA]</scope>
    <source>
        <strain evidence="14">AArc1</strain>
    </source>
</reference>
<feature type="binding site" evidence="11">
    <location>
        <begin position="296"/>
        <end position="298"/>
    </location>
    <ligand>
        <name>FMN</name>
        <dbReference type="ChEBI" id="CHEBI:58210"/>
    </ligand>
</feature>
<evidence type="ECO:0000256" key="9">
    <source>
        <dbReference type="ARBA" id="ARBA00023235"/>
    </source>
</evidence>
<dbReference type="EMBL" id="CP024047">
    <property type="protein sequence ID" value="AXR76374.1"/>
    <property type="molecule type" value="Genomic_DNA"/>
</dbReference>
<keyword evidence="6 11" id="KW-0460">Magnesium</keyword>
<evidence type="ECO:0000256" key="11">
    <source>
        <dbReference type="HAMAP-Rule" id="MF_00354"/>
    </source>
</evidence>
<evidence type="ECO:0000256" key="10">
    <source>
        <dbReference type="ARBA" id="ARBA00025810"/>
    </source>
</evidence>
<evidence type="ECO:0000256" key="4">
    <source>
        <dbReference type="ARBA" id="ARBA00022643"/>
    </source>
</evidence>
<evidence type="ECO:0000256" key="3">
    <source>
        <dbReference type="ARBA" id="ARBA00022630"/>
    </source>
</evidence>
<feature type="binding site" evidence="11">
    <location>
        <begin position="31"/>
        <end position="32"/>
    </location>
    <ligand>
        <name>substrate</name>
    </ligand>
</feature>
<feature type="binding site" evidence="11">
    <location>
        <begin position="118"/>
        <end position="120"/>
    </location>
    <ligand>
        <name>substrate</name>
    </ligand>
</feature>